<dbReference type="EMBL" id="QZAV01000095">
    <property type="protein sequence ID" value="THX38580.1"/>
    <property type="molecule type" value="Genomic_DNA"/>
</dbReference>
<accession>A0A4S9EVD7</accession>
<comment type="caution">
    <text evidence="1">The sequence shown here is derived from an EMBL/GenBank/DDBJ whole genome shotgun (WGS) entry which is preliminary data.</text>
</comment>
<gene>
    <name evidence="1" type="ORF">D6D10_04972</name>
</gene>
<dbReference type="Proteomes" id="UP000308953">
    <property type="component" value="Unassembled WGS sequence"/>
</dbReference>
<organism evidence="1 2">
    <name type="scientific">Aureobasidium pullulans</name>
    <name type="common">Black yeast</name>
    <name type="synonym">Pullularia pullulans</name>
    <dbReference type="NCBI Taxonomy" id="5580"/>
    <lineage>
        <taxon>Eukaryota</taxon>
        <taxon>Fungi</taxon>
        <taxon>Dikarya</taxon>
        <taxon>Ascomycota</taxon>
        <taxon>Pezizomycotina</taxon>
        <taxon>Dothideomycetes</taxon>
        <taxon>Dothideomycetidae</taxon>
        <taxon>Dothideales</taxon>
        <taxon>Saccotheciaceae</taxon>
        <taxon>Aureobasidium</taxon>
    </lineage>
</organism>
<protein>
    <submittedName>
        <fullName evidence="1">Uncharacterized protein</fullName>
    </submittedName>
</protein>
<sequence length="99" mass="11144">MAAVKRRCTADPDLHAESIFINLQIESRKLSKVHDQSTFIWDVFDSNRGPIGFKGSVRNCQPHSPDRFSKGDGKQALLGRFPSLISSIHSNGMEDFLQR</sequence>
<evidence type="ECO:0000313" key="2">
    <source>
        <dbReference type="Proteomes" id="UP000308953"/>
    </source>
</evidence>
<evidence type="ECO:0000313" key="1">
    <source>
        <dbReference type="EMBL" id="THX38580.1"/>
    </source>
</evidence>
<proteinExistence type="predicted"/>
<dbReference type="AlphaFoldDB" id="A0A4S9EVD7"/>
<reference evidence="1 2" key="1">
    <citation type="submission" date="2018-10" db="EMBL/GenBank/DDBJ databases">
        <title>Fifty Aureobasidium pullulans genomes reveal a recombining polyextremotolerant generalist.</title>
        <authorList>
            <person name="Gostincar C."/>
            <person name="Turk M."/>
            <person name="Zajc J."/>
            <person name="Gunde-Cimerman N."/>
        </authorList>
    </citation>
    <scope>NUCLEOTIDE SEQUENCE [LARGE SCALE GENOMIC DNA]</scope>
    <source>
        <strain evidence="1 2">EXF-9785</strain>
    </source>
</reference>
<name>A0A4S9EVD7_AURPU</name>